<evidence type="ECO:0000313" key="2">
    <source>
        <dbReference type="EMBL" id="RDB30773.1"/>
    </source>
</evidence>
<reference evidence="2" key="1">
    <citation type="submission" date="2018-04" db="EMBL/GenBank/DDBJ databases">
        <title>Whole genome sequencing of Hypsizygus marmoreus.</title>
        <authorList>
            <person name="Choi I.-G."/>
            <person name="Min B."/>
            <person name="Kim J.-G."/>
            <person name="Kim S."/>
            <person name="Oh Y.-L."/>
            <person name="Kong W.-S."/>
            <person name="Park H."/>
            <person name="Jeong J."/>
            <person name="Song E.-S."/>
        </authorList>
    </citation>
    <scope>NUCLEOTIDE SEQUENCE [LARGE SCALE GENOMIC DNA]</scope>
    <source>
        <strain evidence="2">51987-8</strain>
    </source>
</reference>
<feature type="compositionally biased region" description="Basic and acidic residues" evidence="1">
    <location>
        <begin position="125"/>
        <end position="157"/>
    </location>
</feature>
<protein>
    <submittedName>
        <fullName evidence="2">Uncharacterized protein</fullName>
    </submittedName>
</protein>
<sequence>MLTLTPRITRSAAHGHSTLKPRTPLKRDDANDPSWMAGNGGVCGGASAKVTTLIPLNARGQWPTKRGYARKMVRASGAQARDDVEEPRRHSRDDADISARRFDCGREDINEEHDNTSARGGGLRGRNEYARERTRQDEWAKASPSDRHRNTWNDGGERNTPVLSRTTSCASAGPPRHRAHQMMKSKDRSTDGHTGFIPPRTSLSATSRRRRTRVFVAVITHSLKLRYNVDRTTFPFHLRSPTPTHQLSVPAHKTSITPWIPTHFTPKSRHGTVHVVSGGGDAENDMATYRRMNALRRCGHTLGRTLAHCTRCWNKQTYLHVVWDGKASRECRTVRRALPRRGPTVPTSSIPGTLEHVGSALDATISHRTTRRRTSIHTVK</sequence>
<comment type="caution">
    <text evidence="2">The sequence shown here is derived from an EMBL/GenBank/DDBJ whole genome shotgun (WGS) entry which is preliminary data.</text>
</comment>
<dbReference type="AlphaFoldDB" id="A0A369KG64"/>
<gene>
    <name evidence="2" type="ORF">Hypma_005737</name>
</gene>
<feature type="region of interest" description="Disordered" evidence="1">
    <location>
        <begin position="1"/>
        <end position="31"/>
    </location>
</feature>
<evidence type="ECO:0000313" key="3">
    <source>
        <dbReference type="Proteomes" id="UP000076154"/>
    </source>
</evidence>
<dbReference type="InParanoid" id="A0A369KG64"/>
<organism evidence="2 3">
    <name type="scientific">Hypsizygus marmoreus</name>
    <name type="common">White beech mushroom</name>
    <name type="synonym">Agaricus marmoreus</name>
    <dbReference type="NCBI Taxonomy" id="39966"/>
    <lineage>
        <taxon>Eukaryota</taxon>
        <taxon>Fungi</taxon>
        <taxon>Dikarya</taxon>
        <taxon>Basidiomycota</taxon>
        <taxon>Agaricomycotina</taxon>
        <taxon>Agaricomycetes</taxon>
        <taxon>Agaricomycetidae</taxon>
        <taxon>Agaricales</taxon>
        <taxon>Tricholomatineae</taxon>
        <taxon>Lyophyllaceae</taxon>
        <taxon>Hypsizygus</taxon>
    </lineage>
</organism>
<feature type="region of interest" description="Disordered" evidence="1">
    <location>
        <begin position="108"/>
        <end position="205"/>
    </location>
</feature>
<name>A0A369KG64_HYPMA</name>
<evidence type="ECO:0000256" key="1">
    <source>
        <dbReference type="SAM" id="MobiDB-lite"/>
    </source>
</evidence>
<dbReference type="EMBL" id="LUEZ02000004">
    <property type="protein sequence ID" value="RDB30773.1"/>
    <property type="molecule type" value="Genomic_DNA"/>
</dbReference>
<feature type="compositionally biased region" description="Polar residues" evidence="1">
    <location>
        <begin position="161"/>
        <end position="170"/>
    </location>
</feature>
<accession>A0A369KG64</accession>
<proteinExistence type="predicted"/>
<feature type="compositionally biased region" description="Basic and acidic residues" evidence="1">
    <location>
        <begin position="80"/>
        <end position="96"/>
    </location>
</feature>
<dbReference type="Proteomes" id="UP000076154">
    <property type="component" value="Unassembled WGS sequence"/>
</dbReference>
<keyword evidence="3" id="KW-1185">Reference proteome</keyword>
<feature type="region of interest" description="Disordered" evidence="1">
    <location>
        <begin position="73"/>
        <end position="96"/>
    </location>
</feature>